<reference evidence="2 3" key="1">
    <citation type="submission" date="2020-03" db="EMBL/GenBank/DDBJ databases">
        <title>Propioniciclava sp. nov., isolated from Hydrophilus acuminatus.</title>
        <authorList>
            <person name="Hyun D.-W."/>
            <person name="Bae J.-W."/>
        </authorList>
    </citation>
    <scope>NUCLEOTIDE SEQUENCE [LARGE SCALE GENOMIC DNA]</scope>
    <source>
        <strain evidence="2 3">HDW11</strain>
    </source>
</reference>
<organism evidence="2 3">
    <name type="scientific">Propioniciclava coleopterorum</name>
    <dbReference type="NCBI Taxonomy" id="2714937"/>
    <lineage>
        <taxon>Bacteria</taxon>
        <taxon>Bacillati</taxon>
        <taxon>Actinomycetota</taxon>
        <taxon>Actinomycetes</taxon>
        <taxon>Propionibacteriales</taxon>
        <taxon>Propionibacteriaceae</taxon>
        <taxon>Propioniciclava</taxon>
    </lineage>
</organism>
<protein>
    <submittedName>
        <fullName evidence="2">DUF1345 domain-containing protein</fullName>
    </submittedName>
</protein>
<dbReference type="EMBL" id="CP049865">
    <property type="protein sequence ID" value="QIK74019.1"/>
    <property type="molecule type" value="Genomic_DNA"/>
</dbReference>
<dbReference type="InterPro" id="IPR009781">
    <property type="entry name" value="DUF1345"/>
</dbReference>
<keyword evidence="1" id="KW-0812">Transmembrane</keyword>
<name>A0A6G7YBB9_9ACTN</name>
<dbReference type="AlphaFoldDB" id="A0A6G7YBB9"/>
<sequence length="182" mass="20126">MFTARWELGLLVLVLATALVQVVWTLALLWPMDAAQTKERAEVEDLRGELGDFALLLIMVGSLTVIGILLFNGGPSKVLNAGLALAAIASVWMMLHSIYTARYARAYYRGTDGGIDFNTSEPPCYKDFYYFSFNLGMTYQVSDTNVTSTALRTEILRHCLYSYVYGTGIIAVTINLVMNVVS</sequence>
<dbReference type="KEGG" id="prv:G7070_15930"/>
<feature type="transmembrane region" description="Helical" evidence="1">
    <location>
        <begin position="160"/>
        <end position="181"/>
    </location>
</feature>
<evidence type="ECO:0000256" key="1">
    <source>
        <dbReference type="SAM" id="Phobius"/>
    </source>
</evidence>
<keyword evidence="1" id="KW-0472">Membrane</keyword>
<gene>
    <name evidence="2" type="ORF">G7070_15930</name>
</gene>
<dbReference type="Proteomes" id="UP000501058">
    <property type="component" value="Chromosome"/>
</dbReference>
<dbReference type="Pfam" id="PF07077">
    <property type="entry name" value="DUF1345"/>
    <property type="match status" value="1"/>
</dbReference>
<accession>A0A6G7YBB9</accession>
<keyword evidence="3" id="KW-1185">Reference proteome</keyword>
<keyword evidence="1" id="KW-1133">Transmembrane helix</keyword>
<evidence type="ECO:0000313" key="2">
    <source>
        <dbReference type="EMBL" id="QIK74019.1"/>
    </source>
</evidence>
<feature type="transmembrane region" description="Helical" evidence="1">
    <location>
        <begin position="78"/>
        <end position="99"/>
    </location>
</feature>
<feature type="transmembrane region" description="Helical" evidence="1">
    <location>
        <begin position="50"/>
        <end position="71"/>
    </location>
</feature>
<proteinExistence type="predicted"/>
<evidence type="ECO:0000313" key="3">
    <source>
        <dbReference type="Proteomes" id="UP000501058"/>
    </source>
</evidence>